<dbReference type="Proteomes" id="UP000287651">
    <property type="component" value="Unassembled WGS sequence"/>
</dbReference>
<feature type="region of interest" description="Disordered" evidence="1">
    <location>
        <begin position="47"/>
        <end position="73"/>
    </location>
</feature>
<protein>
    <submittedName>
        <fullName evidence="2">Uncharacterized protein</fullName>
    </submittedName>
</protein>
<reference evidence="2 3" key="1">
    <citation type="journal article" date="2014" name="Agronomy (Basel)">
        <title>A Draft Genome Sequence for Ensete ventricosum, the Drought-Tolerant Tree Against Hunger.</title>
        <authorList>
            <person name="Harrison J."/>
            <person name="Moore K.A."/>
            <person name="Paszkiewicz K."/>
            <person name="Jones T."/>
            <person name="Grant M."/>
            <person name="Ambacheew D."/>
            <person name="Muzemil S."/>
            <person name="Studholme D.J."/>
        </authorList>
    </citation>
    <scope>NUCLEOTIDE SEQUENCE [LARGE SCALE GENOMIC DNA]</scope>
</reference>
<evidence type="ECO:0000313" key="3">
    <source>
        <dbReference type="Proteomes" id="UP000287651"/>
    </source>
</evidence>
<dbReference type="AlphaFoldDB" id="A0A427AT47"/>
<sequence length="73" mass="7765">MTTAVKPRLPSPSLPLLQRIFADPFVDHPPSYLPLDRGSAAGCLTSQRTHAKGESDGEGKAELASSESTSRTK</sequence>
<accession>A0A427AT47</accession>
<evidence type="ECO:0000313" key="2">
    <source>
        <dbReference type="EMBL" id="RRT79413.1"/>
    </source>
</evidence>
<name>A0A427AT47_ENSVE</name>
<gene>
    <name evidence="2" type="ORF">B296_00008773</name>
</gene>
<evidence type="ECO:0000256" key="1">
    <source>
        <dbReference type="SAM" id="MobiDB-lite"/>
    </source>
</evidence>
<dbReference type="EMBL" id="AMZH03001406">
    <property type="protein sequence ID" value="RRT79413.1"/>
    <property type="molecule type" value="Genomic_DNA"/>
</dbReference>
<organism evidence="2 3">
    <name type="scientific">Ensete ventricosum</name>
    <name type="common">Abyssinian banana</name>
    <name type="synonym">Musa ensete</name>
    <dbReference type="NCBI Taxonomy" id="4639"/>
    <lineage>
        <taxon>Eukaryota</taxon>
        <taxon>Viridiplantae</taxon>
        <taxon>Streptophyta</taxon>
        <taxon>Embryophyta</taxon>
        <taxon>Tracheophyta</taxon>
        <taxon>Spermatophyta</taxon>
        <taxon>Magnoliopsida</taxon>
        <taxon>Liliopsida</taxon>
        <taxon>Zingiberales</taxon>
        <taxon>Musaceae</taxon>
        <taxon>Ensete</taxon>
    </lineage>
</organism>
<proteinExistence type="predicted"/>
<comment type="caution">
    <text evidence="2">The sequence shown here is derived from an EMBL/GenBank/DDBJ whole genome shotgun (WGS) entry which is preliminary data.</text>
</comment>
<feature type="compositionally biased region" description="Basic and acidic residues" evidence="1">
    <location>
        <begin position="51"/>
        <end position="61"/>
    </location>
</feature>